<reference evidence="7 8" key="1">
    <citation type="submission" date="2016-07" db="EMBL/GenBank/DDBJ databases">
        <title>Pervasive Adenine N6-methylation of Active Genes in Fungi.</title>
        <authorList>
            <consortium name="DOE Joint Genome Institute"/>
            <person name="Mondo S.J."/>
            <person name="Dannebaum R.O."/>
            <person name="Kuo R.C."/>
            <person name="Labutti K."/>
            <person name="Haridas S."/>
            <person name="Kuo A."/>
            <person name="Salamov A."/>
            <person name="Ahrendt S.R."/>
            <person name="Lipzen A."/>
            <person name="Sullivan W."/>
            <person name="Andreopoulos W.B."/>
            <person name="Clum A."/>
            <person name="Lindquist E."/>
            <person name="Daum C."/>
            <person name="Ramamoorthy G.K."/>
            <person name="Gryganskyi A."/>
            <person name="Culley D."/>
            <person name="Magnuson J.K."/>
            <person name="James T.Y."/>
            <person name="O'Malley M.A."/>
            <person name="Stajich J.E."/>
            <person name="Spatafora J.W."/>
            <person name="Visel A."/>
            <person name="Grigoriev I.V."/>
        </authorList>
    </citation>
    <scope>NUCLEOTIDE SEQUENCE [LARGE SCALE GENOMIC DNA]</scope>
    <source>
        <strain evidence="7 8">NRRL 3301</strain>
    </source>
</reference>
<dbReference type="CDD" id="cd08041">
    <property type="entry name" value="OBF_kDNA_ligase_like"/>
    <property type="match status" value="1"/>
</dbReference>
<evidence type="ECO:0000259" key="6">
    <source>
        <dbReference type="PROSITE" id="PS50160"/>
    </source>
</evidence>
<keyword evidence="2 7" id="KW-0436">Ligase</keyword>
<dbReference type="InterPro" id="IPR050326">
    <property type="entry name" value="NAD_dep_DNA_ligaseB"/>
</dbReference>
<dbReference type="GO" id="GO:0003910">
    <property type="term" value="F:DNA ligase (ATP) activity"/>
    <property type="evidence" value="ECO:0007669"/>
    <property type="project" value="InterPro"/>
</dbReference>
<feature type="domain" description="ATP-dependent DNA ligase family profile" evidence="6">
    <location>
        <begin position="320"/>
        <end position="458"/>
    </location>
</feature>
<dbReference type="InterPro" id="IPR012340">
    <property type="entry name" value="NA-bd_OB-fold"/>
</dbReference>
<dbReference type="GO" id="GO:0006281">
    <property type="term" value="P:DNA repair"/>
    <property type="evidence" value="ECO:0007669"/>
    <property type="project" value="UniProtKB-KW"/>
</dbReference>
<evidence type="ECO:0000256" key="2">
    <source>
        <dbReference type="ARBA" id="ARBA00022598"/>
    </source>
</evidence>
<sequence length="505" mass="57320">MLRRLWFSTCPSLDPSKQLDQLYTLASRVNQTPSLLEKRRIVQEYPQCHSILQRIYDPHLRHHASSKHVLSFMQSQRPSTLSPSALPLSLEQLLDQLSSRTITGHAALETIACFYSRYCVAPQQQQVFWRVLDRNLKMGLSIKSIRLLLAPPPPSPRPADLLHATTVVQTTAVQPSSFSFDRRFMHVALASKTPANFEDLVCKEDQVGQWYASRKLDGVRCLAFVQWLPALTIQFSSRTGRLFDSLGKVEHSLRQQLQSNHTWHRQFPDGFVLDGEICVFASNSLSQTPLSSHHPSCKEDFLATLRQIRSKGGSMPHPMFELFDLVDLRIFQQGLGGPAFHDRSLALQALLSPDDHLHILDQYRITTKNQLTSLKEKVLDYGWEGLIVRKNVPYEGKRSRNMVKIKEWEDAEYEVMGIETGWMRLPNTGVEEKVLTSVLIHHKGHPVSVGSGFGLGQRLDYAKDPSLILGKTITVKYFSESMGDHGNVSLRFPIVKAVYTDQGRD</sequence>
<dbReference type="SUPFAM" id="SSF56091">
    <property type="entry name" value="DNA ligase/mRNA capping enzyme, catalytic domain"/>
    <property type="match status" value="1"/>
</dbReference>
<comment type="caution">
    <text evidence="7">The sequence shown here is derived from an EMBL/GenBank/DDBJ whole genome shotgun (WGS) entry which is preliminary data.</text>
</comment>
<evidence type="ECO:0000256" key="4">
    <source>
        <dbReference type="ARBA" id="ARBA00022763"/>
    </source>
</evidence>
<accession>A0A1X2GB10</accession>
<evidence type="ECO:0000256" key="1">
    <source>
        <dbReference type="ARBA" id="ARBA00001968"/>
    </source>
</evidence>
<dbReference type="Gene3D" id="3.30.470.30">
    <property type="entry name" value="DNA ligase/mRNA capping enzyme"/>
    <property type="match status" value="1"/>
</dbReference>
<gene>
    <name evidence="7" type="ORF">DM01DRAFT_1338200</name>
</gene>
<dbReference type="OrthoDB" id="411785at2759"/>
<keyword evidence="5" id="KW-0234">DNA repair</keyword>
<dbReference type="GO" id="GO:0005524">
    <property type="term" value="F:ATP binding"/>
    <property type="evidence" value="ECO:0007669"/>
    <property type="project" value="InterPro"/>
</dbReference>
<name>A0A1X2GB10_9FUNG</name>
<dbReference type="Gene3D" id="2.40.50.140">
    <property type="entry name" value="Nucleic acid-binding proteins"/>
    <property type="match status" value="1"/>
</dbReference>
<comment type="cofactor">
    <cofactor evidence="1">
        <name>a divalent metal cation</name>
        <dbReference type="ChEBI" id="CHEBI:60240"/>
    </cofactor>
</comment>
<keyword evidence="4" id="KW-0227">DNA damage</keyword>
<dbReference type="InterPro" id="IPR012310">
    <property type="entry name" value="DNA_ligase_ATP-dep_cent"/>
</dbReference>
<dbReference type="AlphaFoldDB" id="A0A1X2GB10"/>
<protein>
    <submittedName>
        <fullName evidence="7">DNA ligase/mRNA capping enzyme</fullName>
    </submittedName>
</protein>
<keyword evidence="8" id="KW-1185">Reference proteome</keyword>
<dbReference type="GO" id="GO:0006260">
    <property type="term" value="P:DNA replication"/>
    <property type="evidence" value="ECO:0007669"/>
    <property type="project" value="UniProtKB-KW"/>
</dbReference>
<dbReference type="Pfam" id="PF01068">
    <property type="entry name" value="DNA_ligase_A_M"/>
    <property type="match status" value="1"/>
</dbReference>
<evidence type="ECO:0000313" key="7">
    <source>
        <dbReference type="EMBL" id="ORX49530.1"/>
    </source>
</evidence>
<evidence type="ECO:0000256" key="3">
    <source>
        <dbReference type="ARBA" id="ARBA00022705"/>
    </source>
</evidence>
<evidence type="ECO:0000256" key="5">
    <source>
        <dbReference type="ARBA" id="ARBA00023204"/>
    </source>
</evidence>
<proteinExistence type="predicted"/>
<evidence type="ECO:0000313" key="8">
    <source>
        <dbReference type="Proteomes" id="UP000242146"/>
    </source>
</evidence>
<organism evidence="7 8">
    <name type="scientific">Hesseltinella vesiculosa</name>
    <dbReference type="NCBI Taxonomy" id="101127"/>
    <lineage>
        <taxon>Eukaryota</taxon>
        <taxon>Fungi</taxon>
        <taxon>Fungi incertae sedis</taxon>
        <taxon>Mucoromycota</taxon>
        <taxon>Mucoromycotina</taxon>
        <taxon>Mucoromycetes</taxon>
        <taxon>Mucorales</taxon>
        <taxon>Cunninghamellaceae</taxon>
        <taxon>Hesseltinella</taxon>
    </lineage>
</organism>
<dbReference type="EMBL" id="MCGT01000026">
    <property type="protein sequence ID" value="ORX49530.1"/>
    <property type="molecule type" value="Genomic_DNA"/>
</dbReference>
<dbReference type="GO" id="GO:0006310">
    <property type="term" value="P:DNA recombination"/>
    <property type="evidence" value="ECO:0007669"/>
    <property type="project" value="InterPro"/>
</dbReference>
<keyword evidence="3" id="KW-0235">DNA replication</keyword>
<dbReference type="PROSITE" id="PS50160">
    <property type="entry name" value="DNA_LIGASE_A3"/>
    <property type="match status" value="1"/>
</dbReference>
<dbReference type="SUPFAM" id="SSF50249">
    <property type="entry name" value="Nucleic acid-binding proteins"/>
    <property type="match status" value="1"/>
</dbReference>
<dbReference type="PANTHER" id="PTHR47810:SF1">
    <property type="entry name" value="DNA LIGASE B"/>
    <property type="match status" value="1"/>
</dbReference>
<dbReference type="Proteomes" id="UP000242146">
    <property type="component" value="Unassembled WGS sequence"/>
</dbReference>
<dbReference type="PANTHER" id="PTHR47810">
    <property type="entry name" value="DNA LIGASE"/>
    <property type="match status" value="1"/>
</dbReference>